<dbReference type="PANTHER" id="PTHR47506">
    <property type="entry name" value="TRANSCRIPTIONAL REGULATORY PROTEIN"/>
    <property type="match status" value="1"/>
</dbReference>
<keyword evidence="3" id="KW-0804">Transcription</keyword>
<reference evidence="5" key="1">
    <citation type="submission" date="2020-05" db="EMBL/GenBank/DDBJ databases">
        <authorList>
            <person name="Chiriac C."/>
            <person name="Salcher M."/>
            <person name="Ghai R."/>
            <person name="Kavagutti S V."/>
        </authorList>
    </citation>
    <scope>NUCLEOTIDE SEQUENCE</scope>
</reference>
<evidence type="ECO:0000256" key="2">
    <source>
        <dbReference type="ARBA" id="ARBA00023125"/>
    </source>
</evidence>
<keyword evidence="2" id="KW-0238">DNA-binding</keyword>
<dbReference type="GO" id="GO:0003677">
    <property type="term" value="F:DNA binding"/>
    <property type="evidence" value="ECO:0007669"/>
    <property type="project" value="UniProtKB-KW"/>
</dbReference>
<evidence type="ECO:0000256" key="3">
    <source>
        <dbReference type="ARBA" id="ARBA00023163"/>
    </source>
</evidence>
<name>A0A6J7F5W6_9ZZZZ</name>
<evidence type="ECO:0000256" key="1">
    <source>
        <dbReference type="ARBA" id="ARBA00023015"/>
    </source>
</evidence>
<dbReference type="PANTHER" id="PTHR47506:SF6">
    <property type="entry name" value="HTH-TYPE TRANSCRIPTIONAL REPRESSOR NEMR"/>
    <property type="match status" value="1"/>
</dbReference>
<gene>
    <name evidence="5" type="ORF">UFOPK3472_01824</name>
</gene>
<feature type="domain" description="HTH tetR-type" evidence="4">
    <location>
        <begin position="7"/>
        <end position="67"/>
    </location>
</feature>
<dbReference type="InterPro" id="IPR001647">
    <property type="entry name" value="HTH_TetR"/>
</dbReference>
<dbReference type="SUPFAM" id="SSF48498">
    <property type="entry name" value="Tetracyclin repressor-like, C-terminal domain"/>
    <property type="match status" value="1"/>
</dbReference>
<keyword evidence="1" id="KW-0805">Transcription regulation</keyword>
<sequence length="202" mass="22191">MHDKPLTPAAERILAVASELFYDRGIRAVGVDLIADEAGTTKKTLYDRFGSKDGLVQRYLKRRYDLWCAHVTQYVDSLDQGEQRVLGVYDALDLWMRDNHRGCGFVNAFAEFGGTDSPVLAIIESEKAWTRSLFARLATEAGYPDSEELGTRLSLLHEGAVVMGTAGGRDDAIAVARSVAAELLAALARERKFVAGVELPRT</sequence>
<proteinExistence type="predicted"/>
<dbReference type="EMBL" id="CAFBLX010000112">
    <property type="protein sequence ID" value="CAB4890281.1"/>
    <property type="molecule type" value="Genomic_DNA"/>
</dbReference>
<dbReference type="SUPFAM" id="SSF46689">
    <property type="entry name" value="Homeodomain-like"/>
    <property type="match status" value="1"/>
</dbReference>
<dbReference type="PRINTS" id="PR00455">
    <property type="entry name" value="HTHTETR"/>
</dbReference>
<dbReference type="Gene3D" id="1.10.357.10">
    <property type="entry name" value="Tetracycline Repressor, domain 2"/>
    <property type="match status" value="1"/>
</dbReference>
<dbReference type="PROSITE" id="PS50977">
    <property type="entry name" value="HTH_TETR_2"/>
    <property type="match status" value="1"/>
</dbReference>
<dbReference type="AlphaFoldDB" id="A0A6J7F5W6"/>
<dbReference type="InterPro" id="IPR009057">
    <property type="entry name" value="Homeodomain-like_sf"/>
</dbReference>
<protein>
    <submittedName>
        <fullName evidence="5">Unannotated protein</fullName>
    </submittedName>
</protein>
<evidence type="ECO:0000313" key="5">
    <source>
        <dbReference type="EMBL" id="CAB4890281.1"/>
    </source>
</evidence>
<accession>A0A6J7F5W6</accession>
<organism evidence="5">
    <name type="scientific">freshwater metagenome</name>
    <dbReference type="NCBI Taxonomy" id="449393"/>
    <lineage>
        <taxon>unclassified sequences</taxon>
        <taxon>metagenomes</taxon>
        <taxon>ecological metagenomes</taxon>
    </lineage>
</organism>
<evidence type="ECO:0000259" key="4">
    <source>
        <dbReference type="PROSITE" id="PS50977"/>
    </source>
</evidence>
<dbReference type="Pfam" id="PF00440">
    <property type="entry name" value="TetR_N"/>
    <property type="match status" value="1"/>
</dbReference>
<dbReference type="InterPro" id="IPR036271">
    <property type="entry name" value="Tet_transcr_reg_TetR-rel_C_sf"/>
</dbReference>